<keyword evidence="2" id="KW-1185">Reference proteome</keyword>
<organism evidence="1 2">
    <name type="scientific">Daphnia magna</name>
    <dbReference type="NCBI Taxonomy" id="35525"/>
    <lineage>
        <taxon>Eukaryota</taxon>
        <taxon>Metazoa</taxon>
        <taxon>Ecdysozoa</taxon>
        <taxon>Arthropoda</taxon>
        <taxon>Crustacea</taxon>
        <taxon>Branchiopoda</taxon>
        <taxon>Diplostraca</taxon>
        <taxon>Cladocera</taxon>
        <taxon>Anomopoda</taxon>
        <taxon>Daphniidae</taxon>
        <taxon>Daphnia</taxon>
    </lineage>
</organism>
<comment type="caution">
    <text evidence="1">The sequence shown here is derived from an EMBL/GenBank/DDBJ whole genome shotgun (WGS) entry which is preliminary data.</text>
</comment>
<reference evidence="1 2" key="1">
    <citation type="journal article" date="2023" name="Nucleic Acids Res.">
        <title>The hologenome of Daphnia magna reveals possible DNA methylation and microbiome-mediated evolution of the host genome.</title>
        <authorList>
            <person name="Chaturvedi A."/>
            <person name="Li X."/>
            <person name="Dhandapani V."/>
            <person name="Marshall H."/>
            <person name="Kissane S."/>
            <person name="Cuenca-Cambronero M."/>
            <person name="Asole G."/>
            <person name="Calvet F."/>
            <person name="Ruiz-Romero M."/>
            <person name="Marangio P."/>
            <person name="Guigo R."/>
            <person name="Rago D."/>
            <person name="Mirbahai L."/>
            <person name="Eastwood N."/>
            <person name="Colbourne J.K."/>
            <person name="Zhou J."/>
            <person name="Mallon E."/>
            <person name="Orsini L."/>
        </authorList>
    </citation>
    <scope>NUCLEOTIDE SEQUENCE [LARGE SCALE GENOMIC DNA]</scope>
    <source>
        <strain evidence="1">LRV0_1</strain>
    </source>
</reference>
<evidence type="ECO:0000313" key="2">
    <source>
        <dbReference type="Proteomes" id="UP001234178"/>
    </source>
</evidence>
<protein>
    <submittedName>
        <fullName evidence="1">Uncharacterized protein</fullName>
    </submittedName>
</protein>
<accession>A0ABR0B964</accession>
<dbReference type="EMBL" id="JAOYFB010000041">
    <property type="protein sequence ID" value="KAK4045124.1"/>
    <property type="molecule type" value="Genomic_DNA"/>
</dbReference>
<sequence length="346" mass="37501">MDKSDFVAAGSDARLLVDERDPRLLQEGEKRLDPFDLDGDVVNPRPPLFQEFLEPDVPLRRNQLDVAVADREERRLRLLARDHFAHSDAKAERRLPLRGDSVDVGHGDGNMVDFLDAKRRGTGGEHSGISTRLGPVGESAMRTRLLPLAFVAAVFGTGCGSLAAPGDSWKAQNYTVTMYRLQNYEPPQATAASTTPQGAIPPQLQQWITVGAQMLPPNLIPPGLIPNMGTPAPTSNQPTTRFHGFRVLAFQTVPADVREDIFSLVGKKGNWEAAKGGCGNQFYAEFGFVFSQAGAPASTPTNDVLISLSCAQVQPFNFAWPHGANSGITSDANKKLIDIARRTFGG</sequence>
<gene>
    <name evidence="1" type="ORF">OUZ56_032532</name>
</gene>
<name>A0ABR0B964_9CRUS</name>
<proteinExistence type="predicted"/>
<evidence type="ECO:0000313" key="1">
    <source>
        <dbReference type="EMBL" id="KAK4045124.1"/>
    </source>
</evidence>
<dbReference type="Proteomes" id="UP001234178">
    <property type="component" value="Unassembled WGS sequence"/>
</dbReference>